<dbReference type="EMBL" id="SDWT01000001">
    <property type="protein sequence ID" value="RYB93167.1"/>
    <property type="molecule type" value="Genomic_DNA"/>
</dbReference>
<comment type="caution">
    <text evidence="8">The sequence shown here is derived from an EMBL/GenBank/DDBJ whole genome shotgun (WGS) entry which is preliminary data.</text>
</comment>
<evidence type="ECO:0000256" key="5">
    <source>
        <dbReference type="ARBA" id="ARBA00023136"/>
    </source>
</evidence>
<gene>
    <name evidence="8" type="ORF">EUA93_01625</name>
</gene>
<evidence type="ECO:0000256" key="1">
    <source>
        <dbReference type="ARBA" id="ARBA00004651"/>
    </source>
</evidence>
<dbReference type="AlphaFoldDB" id="A0A4Q2RVR0"/>
<keyword evidence="3 7" id="KW-0812">Transmembrane</keyword>
<dbReference type="Pfam" id="PF02653">
    <property type="entry name" value="BPD_transp_2"/>
    <property type="match status" value="1"/>
</dbReference>
<keyword evidence="5 7" id="KW-0472">Membrane</keyword>
<dbReference type="PANTHER" id="PTHR43370">
    <property type="entry name" value="SUGAR ABC TRANSPORTER INTEGRAL MEMBRANE PROTEIN-RELATED"/>
    <property type="match status" value="1"/>
</dbReference>
<feature type="transmembrane region" description="Helical" evidence="7">
    <location>
        <begin position="322"/>
        <end position="344"/>
    </location>
</feature>
<keyword evidence="4 7" id="KW-1133">Transmembrane helix</keyword>
<dbReference type="GO" id="GO:0022857">
    <property type="term" value="F:transmembrane transporter activity"/>
    <property type="evidence" value="ECO:0007669"/>
    <property type="project" value="InterPro"/>
</dbReference>
<evidence type="ECO:0000313" key="8">
    <source>
        <dbReference type="EMBL" id="RYB93167.1"/>
    </source>
</evidence>
<feature type="transmembrane region" description="Helical" evidence="7">
    <location>
        <begin position="407"/>
        <end position="425"/>
    </location>
</feature>
<evidence type="ECO:0000313" key="9">
    <source>
        <dbReference type="Proteomes" id="UP000294071"/>
    </source>
</evidence>
<feature type="compositionally biased region" description="Basic residues" evidence="6">
    <location>
        <begin position="90"/>
        <end position="99"/>
    </location>
</feature>
<feature type="compositionally biased region" description="Basic residues" evidence="6">
    <location>
        <begin position="132"/>
        <end position="150"/>
    </location>
</feature>
<feature type="transmembrane region" description="Helical" evidence="7">
    <location>
        <begin position="465"/>
        <end position="482"/>
    </location>
</feature>
<evidence type="ECO:0000256" key="4">
    <source>
        <dbReference type="ARBA" id="ARBA00022989"/>
    </source>
</evidence>
<feature type="transmembrane region" description="Helical" evidence="7">
    <location>
        <begin position="541"/>
        <end position="558"/>
    </location>
</feature>
<feature type="transmembrane region" description="Helical" evidence="7">
    <location>
        <begin position="590"/>
        <end position="608"/>
    </location>
</feature>
<keyword evidence="2" id="KW-1003">Cell membrane</keyword>
<dbReference type="OrthoDB" id="9792579at2"/>
<accession>A0A4Q2RVR0</accession>
<evidence type="ECO:0000256" key="3">
    <source>
        <dbReference type="ARBA" id="ARBA00022692"/>
    </source>
</evidence>
<name>A0A4Q2RVR0_9ACTN</name>
<feature type="transmembrane region" description="Helical" evidence="7">
    <location>
        <begin position="565"/>
        <end position="584"/>
    </location>
</feature>
<protein>
    <submittedName>
        <fullName evidence="8">ABC transporter permease</fullName>
    </submittedName>
</protein>
<evidence type="ECO:0000256" key="2">
    <source>
        <dbReference type="ARBA" id="ARBA00022475"/>
    </source>
</evidence>
<feature type="transmembrane region" description="Helical" evidence="7">
    <location>
        <begin position="222"/>
        <end position="242"/>
    </location>
</feature>
<feature type="transmembrane region" description="Helical" evidence="7">
    <location>
        <begin position="262"/>
        <end position="285"/>
    </location>
</feature>
<evidence type="ECO:0000256" key="7">
    <source>
        <dbReference type="SAM" id="Phobius"/>
    </source>
</evidence>
<feature type="compositionally biased region" description="Basic residues" evidence="6">
    <location>
        <begin position="107"/>
        <end position="124"/>
    </location>
</feature>
<organism evidence="8 9">
    <name type="scientific">Nocardioides oleivorans</name>
    <dbReference type="NCBI Taxonomy" id="273676"/>
    <lineage>
        <taxon>Bacteria</taxon>
        <taxon>Bacillati</taxon>
        <taxon>Actinomycetota</taxon>
        <taxon>Actinomycetes</taxon>
        <taxon>Propionibacteriales</taxon>
        <taxon>Nocardioidaceae</taxon>
        <taxon>Nocardioides</taxon>
    </lineage>
</organism>
<feature type="transmembrane region" description="Helical" evidence="7">
    <location>
        <begin position="351"/>
        <end position="372"/>
    </location>
</feature>
<dbReference type="GO" id="GO:0005886">
    <property type="term" value="C:plasma membrane"/>
    <property type="evidence" value="ECO:0007669"/>
    <property type="project" value="UniProtKB-SubCell"/>
</dbReference>
<sequence>MAARHPRLGQPEVAADAGLRDPAEDPGRALQPPPRLRARDHRRGDRVVAAHPLDAGLPHPRRRGEPARRTCLRHQRRLDLHRGHDDRRVAARPRRRQPGARHGDQRRLHRHRRRHRLRRHHRGAARPLPTVRHPRGRSPVRRVQGRRLHHAGLGEHLRRPGAGGPVADRPLPRRTATGARDLPAPRPGGQVSTAIEQPTPESGGLAPDTVVTPTKGAGARKLPIILGVLALGLAIVLIRAGHSGDTTFRLATDSDFVSLPDIVVPSAGTAWTMVVVCLALTAEAVRRMLARSRQPMWIPIGFALAWMVGFLSWAAADNRILIVSLLGGAIALAIPLVFGALGGVLGERAGVVNIAIDGQLLLGAFAAAITASLTGSPWAGLVAAGLAGALVALVLGLFAITYFVDQVIVGVVLNVLVVGLTNFMFRQVLTPNAEALNSPDRFPRVPIPVLGDIPLIGPIFFRQTAVVYVLYIIVALVAWALYRTRWGLRVRAVGEHPKAADTVGIKVNRTRYRTILLAGAIAGLGGAYFSLVSVAGFNREMTGGAGYIALAAVIFGKWDPIRATLAALLFGFASNLQGVLSVLGSPVPSQFMLMLPYVITIFAVAGLVGRSRPPAADGVPYKQQ</sequence>
<proteinExistence type="predicted"/>
<feature type="compositionally biased region" description="Basic and acidic residues" evidence="6">
    <location>
        <begin position="18"/>
        <end position="27"/>
    </location>
</feature>
<feature type="compositionally biased region" description="Basic and acidic residues" evidence="6">
    <location>
        <begin position="77"/>
        <end position="89"/>
    </location>
</feature>
<comment type="subcellular location">
    <subcellularLocation>
        <location evidence="1">Cell membrane</location>
        <topology evidence="1">Multi-pass membrane protein</topology>
    </subcellularLocation>
</comment>
<feature type="transmembrane region" description="Helical" evidence="7">
    <location>
        <begin position="297"/>
        <end position="316"/>
    </location>
</feature>
<feature type="region of interest" description="Disordered" evidence="6">
    <location>
        <begin position="1"/>
        <end position="207"/>
    </location>
</feature>
<reference evidence="8 9" key="1">
    <citation type="submission" date="2019-01" db="EMBL/GenBank/DDBJ databases">
        <title>Novel species of Nocardioides.</title>
        <authorList>
            <person name="Liu Q."/>
            <person name="Xin Y.-H."/>
        </authorList>
    </citation>
    <scope>NUCLEOTIDE SEQUENCE [LARGE SCALE GENOMIC DNA]</scope>
    <source>
        <strain evidence="8 9">CGMCC 4.6882</strain>
    </source>
</reference>
<dbReference type="CDD" id="cd06580">
    <property type="entry name" value="TM_PBP1_transp_TpRbsC_like"/>
    <property type="match status" value="1"/>
</dbReference>
<evidence type="ECO:0000256" key="6">
    <source>
        <dbReference type="SAM" id="MobiDB-lite"/>
    </source>
</evidence>
<keyword evidence="9" id="KW-1185">Reference proteome</keyword>
<dbReference type="InterPro" id="IPR001851">
    <property type="entry name" value="ABC_transp_permease"/>
</dbReference>
<feature type="compositionally biased region" description="Polar residues" evidence="6">
    <location>
        <begin position="190"/>
        <end position="200"/>
    </location>
</feature>
<dbReference type="Proteomes" id="UP000294071">
    <property type="component" value="Unassembled WGS sequence"/>
</dbReference>
<feature type="transmembrane region" description="Helical" evidence="7">
    <location>
        <begin position="378"/>
        <end position="400"/>
    </location>
</feature>
<dbReference type="PANTHER" id="PTHR43370:SF1">
    <property type="entry name" value="GUANOSINE ABC TRANSPORTER PERMEASE PROTEIN NUPQ"/>
    <property type="match status" value="1"/>
</dbReference>
<feature type="transmembrane region" description="Helical" evidence="7">
    <location>
        <begin position="515"/>
        <end position="535"/>
    </location>
</feature>